<keyword evidence="4" id="KW-1185">Reference proteome</keyword>
<dbReference type="STRING" id="29534.SAMN05444366_3972"/>
<dbReference type="EMBL" id="FRBY01000006">
    <property type="protein sequence ID" value="SHM73762.1"/>
    <property type="molecule type" value="Genomic_DNA"/>
</dbReference>
<dbReference type="OrthoDB" id="947434at2"/>
<organism evidence="3 4">
    <name type="scientific">Flavobacterium saccharophilum</name>
    <dbReference type="NCBI Taxonomy" id="29534"/>
    <lineage>
        <taxon>Bacteria</taxon>
        <taxon>Pseudomonadati</taxon>
        <taxon>Bacteroidota</taxon>
        <taxon>Flavobacteriia</taxon>
        <taxon>Flavobacteriales</taxon>
        <taxon>Flavobacteriaceae</taxon>
        <taxon>Flavobacterium</taxon>
    </lineage>
</organism>
<reference evidence="4" key="1">
    <citation type="submission" date="2016-11" db="EMBL/GenBank/DDBJ databases">
        <authorList>
            <person name="Varghese N."/>
            <person name="Submissions S."/>
        </authorList>
    </citation>
    <scope>NUCLEOTIDE SEQUENCE [LARGE SCALE GENOMIC DNA]</scope>
    <source>
        <strain evidence="4">DSM 1811</strain>
    </source>
</reference>
<dbReference type="Proteomes" id="UP000184121">
    <property type="component" value="Unassembled WGS sequence"/>
</dbReference>
<sequence>MKKSMLVLCTLLLCATVTAQTDKVKIGVKAGLNISSLTSDENELDSSDKTGFTAGIMAEIPLAKNFSIQPEVLYSQQGMKFSYSDVDVQNSHYKSTIGLNYLNIPVMLKYYVVKGLSVQAGPQIGILLKANNKYQDNFLGYENHETFNLSDYANGIDTAVNFGLGYQFKNKFYTDLRYTISYSDIFKDASANTYIINSDMKNRVFQITVGYFFK</sequence>
<feature type="signal peptide" evidence="1">
    <location>
        <begin position="1"/>
        <end position="19"/>
    </location>
</feature>
<accession>A0A1M7L8T1</accession>
<protein>
    <submittedName>
        <fullName evidence="3">Outer membrane protein beta-barrel domain-containing protein</fullName>
    </submittedName>
</protein>
<evidence type="ECO:0000313" key="3">
    <source>
        <dbReference type="EMBL" id="SHM73762.1"/>
    </source>
</evidence>
<dbReference type="AlphaFoldDB" id="A0A1M7L8T1"/>
<dbReference type="Pfam" id="PF13568">
    <property type="entry name" value="OMP_b-brl_2"/>
    <property type="match status" value="1"/>
</dbReference>
<dbReference type="SUPFAM" id="SSF56925">
    <property type="entry name" value="OMPA-like"/>
    <property type="match status" value="1"/>
</dbReference>
<evidence type="ECO:0000313" key="4">
    <source>
        <dbReference type="Proteomes" id="UP000184121"/>
    </source>
</evidence>
<name>A0A1M7L8T1_9FLAO</name>
<evidence type="ECO:0000256" key="1">
    <source>
        <dbReference type="SAM" id="SignalP"/>
    </source>
</evidence>
<dbReference type="InterPro" id="IPR025665">
    <property type="entry name" value="Beta-barrel_OMP_2"/>
</dbReference>
<feature type="chain" id="PRO_5011980276" evidence="1">
    <location>
        <begin position="20"/>
        <end position="214"/>
    </location>
</feature>
<dbReference type="RefSeq" id="WP_072975162.1">
    <property type="nucleotide sequence ID" value="NZ_FRBY01000006.1"/>
</dbReference>
<keyword evidence="1" id="KW-0732">Signal</keyword>
<proteinExistence type="predicted"/>
<evidence type="ECO:0000259" key="2">
    <source>
        <dbReference type="Pfam" id="PF13568"/>
    </source>
</evidence>
<gene>
    <name evidence="3" type="ORF">SAMN05444366_3972</name>
</gene>
<dbReference type="InterPro" id="IPR011250">
    <property type="entry name" value="OMP/PagP_B-barrel"/>
</dbReference>
<feature type="domain" description="Outer membrane protein beta-barrel" evidence="2">
    <location>
        <begin position="19"/>
        <end position="186"/>
    </location>
</feature>